<organism evidence="2 3">
    <name type="scientific">Limnobacter profundi</name>
    <dbReference type="NCBI Taxonomy" id="2732163"/>
    <lineage>
        <taxon>Bacteria</taxon>
        <taxon>Pseudomonadati</taxon>
        <taxon>Pseudomonadota</taxon>
        <taxon>Betaproteobacteria</taxon>
        <taxon>Burkholderiales</taxon>
        <taxon>Burkholderiaceae</taxon>
        <taxon>Limnobacter</taxon>
    </lineage>
</organism>
<protein>
    <submittedName>
        <fullName evidence="2">ComF family protein</fullName>
    </submittedName>
</protein>
<dbReference type="Gene3D" id="3.40.50.2020">
    <property type="match status" value="1"/>
</dbReference>
<evidence type="ECO:0000256" key="1">
    <source>
        <dbReference type="ARBA" id="ARBA00008007"/>
    </source>
</evidence>
<accession>A0ABX6N8V7</accession>
<reference evidence="2 3" key="1">
    <citation type="submission" date="2020-05" db="EMBL/GenBank/DDBJ databases">
        <title>Compete genome of Limnobacter sp. SAORIC-580.</title>
        <authorList>
            <person name="Song J."/>
            <person name="Cho J.-C."/>
        </authorList>
    </citation>
    <scope>NUCLEOTIDE SEQUENCE [LARGE SCALE GENOMIC DNA]</scope>
    <source>
        <strain evidence="2 3">SAORIC-580</strain>
    </source>
</reference>
<evidence type="ECO:0000313" key="2">
    <source>
        <dbReference type="EMBL" id="QJR30811.1"/>
    </source>
</evidence>
<dbReference type="EMBL" id="CP053084">
    <property type="protein sequence ID" value="QJR30811.1"/>
    <property type="molecule type" value="Genomic_DNA"/>
</dbReference>
<dbReference type="PANTHER" id="PTHR47505">
    <property type="entry name" value="DNA UTILIZATION PROTEIN YHGH"/>
    <property type="match status" value="1"/>
</dbReference>
<dbReference type="CDD" id="cd06223">
    <property type="entry name" value="PRTases_typeI"/>
    <property type="match status" value="1"/>
</dbReference>
<proteinExistence type="inferred from homology"/>
<keyword evidence="3" id="KW-1185">Reference proteome</keyword>
<dbReference type="SUPFAM" id="SSF53271">
    <property type="entry name" value="PRTase-like"/>
    <property type="match status" value="1"/>
</dbReference>
<dbReference type="InterPro" id="IPR029057">
    <property type="entry name" value="PRTase-like"/>
</dbReference>
<dbReference type="PANTHER" id="PTHR47505:SF1">
    <property type="entry name" value="DNA UTILIZATION PROTEIN YHGH"/>
    <property type="match status" value="1"/>
</dbReference>
<name>A0ABX6N8V7_9BURK</name>
<dbReference type="Proteomes" id="UP000501130">
    <property type="component" value="Chromosome"/>
</dbReference>
<evidence type="ECO:0000313" key="3">
    <source>
        <dbReference type="Proteomes" id="UP000501130"/>
    </source>
</evidence>
<comment type="similarity">
    <text evidence="1">Belongs to the ComF/GntX family.</text>
</comment>
<dbReference type="InterPro" id="IPR000836">
    <property type="entry name" value="PRTase_dom"/>
</dbReference>
<gene>
    <name evidence="2" type="ORF">HKT17_14425</name>
</gene>
<dbReference type="InterPro" id="IPR051910">
    <property type="entry name" value="ComF/GntX_DNA_util-trans"/>
</dbReference>
<sequence length="241" mass="26612">MGDAMVPGRCVACQMPMQNSTSGFRRFVCSHCEPLIHHREAVRCKRCALALGPRLQAFGWTHCRHCKPMVEHGAQAPLECVVCSDYLAPVDQWIALLKYGNNHGMARFLGHWLGTRVLKLGMDLPDVLVPVPVSPDKLRQRGYNQAALIARHLGRHINRPVTTDWLIKTQELGAQATLGREDRLQNLHGAFRATRRIPGNIRIGLVDDVITTGATIQSCAAALRKAGAESIVTMAVCRTPE</sequence>
<dbReference type="RefSeq" id="WP_171101010.1">
    <property type="nucleotide sequence ID" value="NZ_CP053084.1"/>
</dbReference>